<dbReference type="Gene3D" id="3.30.2320.10">
    <property type="entry name" value="hypothetical protein PF0899 domain"/>
    <property type="match status" value="1"/>
</dbReference>
<dbReference type="NCBIfam" id="TIGR01554">
    <property type="entry name" value="major_cap_HK97"/>
    <property type="match status" value="1"/>
</dbReference>
<sequence length="472" mass="49495">MATYAEQIAAFEAKRASNVAAMKSLMDEASEKGETLDAEAQDQFDELQAENESVDKHLTRLKSMQSLDAQTAKPVSGDTEKSASESRTPTVHAKAKPPKAAPGVAFARVAKVKALSRLDGETPREVAKALYGEDSEVFGHFVKAAVGAANAGSAPWAGNLITDGGAFADFVEFLRPMTILGKFGTGNIPGLRRIPFDVPILVQETGGTGYWVGEGKAKPLTSWTTSRTKLEPLKVATIAAVTEEMLRRSSVDADMWIRDELASAVSARIDTTFIDPAAAAVAGVAPASLTNGVTPILSSGNDADAVRTDMRALAAGFRAVNNTTAGAVWIMPETTAEALSMMMNPLGQPEFSGITAEGGTFLGKPVITSEYVPSDYEADSGGNPGVTGAVVALVKASDVFFADEGGVAVDFSREASLEMADNPTTASDTPTGGSMVSMFQTNSVAFRAERALNWAKRRAASVQVLGNVNWGD</sequence>
<dbReference type="Proteomes" id="UP000187059">
    <property type="component" value="Chromosome"/>
</dbReference>
<dbReference type="RefSeq" id="WP_076700440.1">
    <property type="nucleotide sequence ID" value="NZ_CP015093.1"/>
</dbReference>
<dbReference type="Gene3D" id="3.30.2400.10">
    <property type="entry name" value="Major capsid protein gp5"/>
    <property type="match status" value="1"/>
</dbReference>
<dbReference type="EMBL" id="CP015093">
    <property type="protein sequence ID" value="APZ53129.1"/>
    <property type="molecule type" value="Genomic_DNA"/>
</dbReference>
<evidence type="ECO:0000313" key="4">
    <source>
        <dbReference type="EMBL" id="APZ53129.1"/>
    </source>
</evidence>
<evidence type="ECO:0000313" key="5">
    <source>
        <dbReference type="Proteomes" id="UP000187059"/>
    </source>
</evidence>
<reference evidence="4 5" key="1">
    <citation type="submission" date="2016-04" db="EMBL/GenBank/DDBJ databases">
        <title>Deep-sea bacteria in the southern Pacific.</title>
        <authorList>
            <person name="Tang K."/>
        </authorList>
    </citation>
    <scope>NUCLEOTIDE SEQUENCE [LARGE SCALE GENOMIC DNA]</scope>
    <source>
        <strain evidence="4 5">JLT2014</strain>
    </source>
</reference>
<dbReference type="OrthoDB" id="7820948at2"/>
<evidence type="ECO:0000259" key="3">
    <source>
        <dbReference type="Pfam" id="PF05065"/>
    </source>
</evidence>
<name>A0A1P8UUR5_9RHOB</name>
<organism evidence="4 5">
    <name type="scientific">Salipiger abyssi</name>
    <dbReference type="NCBI Taxonomy" id="1250539"/>
    <lineage>
        <taxon>Bacteria</taxon>
        <taxon>Pseudomonadati</taxon>
        <taxon>Pseudomonadota</taxon>
        <taxon>Alphaproteobacteria</taxon>
        <taxon>Rhodobacterales</taxon>
        <taxon>Roseobacteraceae</taxon>
        <taxon>Salipiger</taxon>
    </lineage>
</organism>
<dbReference type="SUPFAM" id="SSF56563">
    <property type="entry name" value="Major capsid protein gp5"/>
    <property type="match status" value="1"/>
</dbReference>
<dbReference type="InterPro" id="IPR054612">
    <property type="entry name" value="Phage_capsid-like_C"/>
</dbReference>
<feature type="compositionally biased region" description="Acidic residues" evidence="2">
    <location>
        <begin position="36"/>
        <end position="49"/>
    </location>
</feature>
<keyword evidence="5" id="KW-1185">Reference proteome</keyword>
<feature type="region of interest" description="Disordered" evidence="2">
    <location>
        <begin position="29"/>
        <end position="98"/>
    </location>
</feature>
<feature type="domain" description="Phage capsid-like C-terminal" evidence="3">
    <location>
        <begin position="198"/>
        <end position="464"/>
    </location>
</feature>
<dbReference type="Pfam" id="PF05065">
    <property type="entry name" value="Phage_capsid"/>
    <property type="match status" value="1"/>
</dbReference>
<dbReference type="AlphaFoldDB" id="A0A1P8UUR5"/>
<dbReference type="InterPro" id="IPR024455">
    <property type="entry name" value="Phage_capsid"/>
</dbReference>
<proteinExistence type="predicted"/>
<dbReference type="STRING" id="1250539.Ga0080574_TMP2795"/>
<comment type="subcellular location">
    <subcellularLocation>
        <location evidence="1">Virion</location>
    </subcellularLocation>
</comment>
<evidence type="ECO:0000256" key="1">
    <source>
        <dbReference type="ARBA" id="ARBA00004328"/>
    </source>
</evidence>
<evidence type="ECO:0000256" key="2">
    <source>
        <dbReference type="SAM" id="MobiDB-lite"/>
    </source>
</evidence>
<gene>
    <name evidence="4" type="ORF">Ga0080574_TMP2795</name>
</gene>
<dbReference type="KEGG" id="paby:Ga0080574_TMP2795"/>
<protein>
    <submittedName>
        <fullName evidence="4">Phage major capsid protein, HK97 family</fullName>
    </submittedName>
</protein>
<accession>A0A1P8UUR5</accession>